<dbReference type="AlphaFoldDB" id="A0A914GXP0"/>
<feature type="region of interest" description="Disordered" evidence="1">
    <location>
        <begin position="1"/>
        <end position="25"/>
    </location>
</feature>
<feature type="compositionally biased region" description="Polar residues" evidence="1">
    <location>
        <begin position="1"/>
        <end position="24"/>
    </location>
</feature>
<dbReference type="Proteomes" id="UP000887572">
    <property type="component" value="Unplaced"/>
</dbReference>
<reference evidence="3" key="1">
    <citation type="submission" date="2022-11" db="UniProtKB">
        <authorList>
            <consortium name="WormBaseParasite"/>
        </authorList>
    </citation>
    <scope>IDENTIFICATION</scope>
</reference>
<evidence type="ECO:0000313" key="2">
    <source>
        <dbReference type="Proteomes" id="UP000887572"/>
    </source>
</evidence>
<name>A0A914GXP0_GLORO</name>
<sequence>MNVSTSSKASTCSRTSCNSDTTNEARPMSLCNAQSIINFQKSLRVYDEKSKFAIKKPPASVPALAISSHSAIAE</sequence>
<evidence type="ECO:0000313" key="3">
    <source>
        <dbReference type="WBParaSite" id="Gr19_v10_g11346.t1"/>
    </source>
</evidence>
<proteinExistence type="predicted"/>
<protein>
    <submittedName>
        <fullName evidence="3">Uncharacterized protein</fullName>
    </submittedName>
</protein>
<organism evidence="2 3">
    <name type="scientific">Globodera rostochiensis</name>
    <name type="common">Golden nematode worm</name>
    <name type="synonym">Heterodera rostochiensis</name>
    <dbReference type="NCBI Taxonomy" id="31243"/>
    <lineage>
        <taxon>Eukaryota</taxon>
        <taxon>Metazoa</taxon>
        <taxon>Ecdysozoa</taxon>
        <taxon>Nematoda</taxon>
        <taxon>Chromadorea</taxon>
        <taxon>Rhabditida</taxon>
        <taxon>Tylenchina</taxon>
        <taxon>Tylenchomorpha</taxon>
        <taxon>Tylenchoidea</taxon>
        <taxon>Heteroderidae</taxon>
        <taxon>Heteroderinae</taxon>
        <taxon>Globodera</taxon>
    </lineage>
</organism>
<dbReference type="WBParaSite" id="Gr19_v10_g11346.t1">
    <property type="protein sequence ID" value="Gr19_v10_g11346.t1"/>
    <property type="gene ID" value="Gr19_v10_g11346"/>
</dbReference>
<evidence type="ECO:0000256" key="1">
    <source>
        <dbReference type="SAM" id="MobiDB-lite"/>
    </source>
</evidence>
<keyword evidence="2" id="KW-1185">Reference proteome</keyword>
<accession>A0A914GXP0</accession>